<feature type="region of interest" description="Disordered" evidence="1">
    <location>
        <begin position="1"/>
        <end position="42"/>
    </location>
</feature>
<evidence type="ECO:0000259" key="2">
    <source>
        <dbReference type="PROSITE" id="PS50105"/>
    </source>
</evidence>
<feature type="compositionally biased region" description="Pro residues" evidence="1">
    <location>
        <begin position="287"/>
        <end position="301"/>
    </location>
</feature>
<feature type="compositionally biased region" description="Basic and acidic residues" evidence="1">
    <location>
        <begin position="25"/>
        <end position="36"/>
    </location>
</feature>
<dbReference type="Proteomes" id="UP000037460">
    <property type="component" value="Unassembled WGS sequence"/>
</dbReference>
<dbReference type="Pfam" id="PF00536">
    <property type="entry name" value="SAM_1"/>
    <property type="match status" value="1"/>
</dbReference>
<dbReference type="Gene3D" id="1.10.150.50">
    <property type="entry name" value="Transcription Factor, Ets-1"/>
    <property type="match status" value="1"/>
</dbReference>
<name>A0A0M0K8W6_9EUKA</name>
<organism evidence="3 4">
    <name type="scientific">Chrysochromulina tobinii</name>
    <dbReference type="NCBI Taxonomy" id="1460289"/>
    <lineage>
        <taxon>Eukaryota</taxon>
        <taxon>Haptista</taxon>
        <taxon>Haptophyta</taxon>
        <taxon>Prymnesiophyceae</taxon>
        <taxon>Prymnesiales</taxon>
        <taxon>Chrysochromulinaceae</taxon>
        <taxon>Chrysochromulina</taxon>
    </lineage>
</organism>
<feature type="compositionally biased region" description="Low complexity" evidence="1">
    <location>
        <begin position="302"/>
        <end position="318"/>
    </location>
</feature>
<feature type="domain" description="SAM" evidence="2">
    <location>
        <begin position="180"/>
        <end position="243"/>
    </location>
</feature>
<dbReference type="SMART" id="SM00454">
    <property type="entry name" value="SAM"/>
    <property type="match status" value="1"/>
</dbReference>
<dbReference type="CDD" id="cd09487">
    <property type="entry name" value="SAM_superfamily"/>
    <property type="match status" value="1"/>
</dbReference>
<proteinExistence type="predicted"/>
<keyword evidence="4" id="KW-1185">Reference proteome</keyword>
<feature type="region of interest" description="Disordered" evidence="1">
    <location>
        <begin position="283"/>
        <end position="335"/>
    </location>
</feature>
<comment type="caution">
    <text evidence="3">The sequence shown here is derived from an EMBL/GenBank/DDBJ whole genome shotgun (WGS) entry which is preliminary data.</text>
</comment>
<feature type="compositionally biased region" description="Polar residues" evidence="1">
    <location>
        <begin position="324"/>
        <end position="335"/>
    </location>
</feature>
<accession>A0A0M0K8W6</accession>
<dbReference type="SUPFAM" id="SSF47769">
    <property type="entry name" value="SAM/Pointed domain"/>
    <property type="match status" value="1"/>
</dbReference>
<sequence>MHTSAPSAYVPPHRRGSRGSSARGPLDRVDEDRPNRDSALPIASLASVRSGKLSHAPSTVLSHATSLVFPGSASENGANDDHLATSTVVSAGEPGSPPLIFHPGVPPERIVELRHLRSSSPELDCEITPDDSVSVAFGGGGGQDYGGLPGMASASASASTTASTKSSLVSAGHRVPLEALSEAQVGSLLRAIGLGKYAAMCEQVPLRGRDLQHCSAEDLEAIGISFRPHRLSLLDEIAKLALVGVPMSMLAPSAQRGHEDGQSSTGLSVASSCPTWIRQAQAQLDDAPPPPPQPHANPPKASPGSAQPSRPRASSPARSDCDTIINQLTGLSLKG</sequence>
<evidence type="ECO:0000313" key="4">
    <source>
        <dbReference type="Proteomes" id="UP000037460"/>
    </source>
</evidence>
<dbReference type="OrthoDB" id="207369at2759"/>
<dbReference type="EMBL" id="JWZX01000926">
    <property type="protein sequence ID" value="KOO35270.1"/>
    <property type="molecule type" value="Genomic_DNA"/>
</dbReference>
<reference evidence="4" key="1">
    <citation type="journal article" date="2015" name="PLoS Genet.">
        <title>Genome Sequence and Transcriptome Analyses of Chrysochromulina tobin: Metabolic Tools for Enhanced Algal Fitness in the Prominent Order Prymnesiales (Haptophyceae).</title>
        <authorList>
            <person name="Hovde B.T."/>
            <person name="Deodato C.R."/>
            <person name="Hunsperger H.M."/>
            <person name="Ryken S.A."/>
            <person name="Yost W."/>
            <person name="Jha R.K."/>
            <person name="Patterson J."/>
            <person name="Monnat R.J. Jr."/>
            <person name="Barlow S.B."/>
            <person name="Starkenburg S.R."/>
            <person name="Cattolico R.A."/>
        </authorList>
    </citation>
    <scope>NUCLEOTIDE SEQUENCE</scope>
    <source>
        <strain evidence="4">CCMP291</strain>
    </source>
</reference>
<dbReference type="PROSITE" id="PS50105">
    <property type="entry name" value="SAM_DOMAIN"/>
    <property type="match status" value="1"/>
</dbReference>
<evidence type="ECO:0000256" key="1">
    <source>
        <dbReference type="SAM" id="MobiDB-lite"/>
    </source>
</evidence>
<protein>
    <recommendedName>
        <fullName evidence="2">SAM domain-containing protein</fullName>
    </recommendedName>
</protein>
<dbReference type="InterPro" id="IPR001660">
    <property type="entry name" value="SAM"/>
</dbReference>
<dbReference type="InterPro" id="IPR013761">
    <property type="entry name" value="SAM/pointed_sf"/>
</dbReference>
<evidence type="ECO:0000313" key="3">
    <source>
        <dbReference type="EMBL" id="KOO35270.1"/>
    </source>
</evidence>
<dbReference type="AlphaFoldDB" id="A0A0M0K8W6"/>
<gene>
    <name evidence="3" type="ORF">Ctob_006457</name>
</gene>